<gene>
    <name evidence="1" type="ORF">DICVIV_02422</name>
</gene>
<reference evidence="2" key="2">
    <citation type="journal article" date="2016" name="Sci. Rep.">
        <title>Dictyocaulus viviparus genome, variome and transcriptome elucidate lungworm biology and support future intervention.</title>
        <authorList>
            <person name="McNulty S.N."/>
            <person name="Strube C."/>
            <person name="Rosa B.A."/>
            <person name="Martin J.C."/>
            <person name="Tyagi R."/>
            <person name="Choi Y.J."/>
            <person name="Wang Q."/>
            <person name="Hallsworth Pepin K."/>
            <person name="Zhang X."/>
            <person name="Ozersky P."/>
            <person name="Wilson R.K."/>
            <person name="Sternberg P.W."/>
            <person name="Gasser R.B."/>
            <person name="Mitreva M."/>
        </authorList>
    </citation>
    <scope>NUCLEOTIDE SEQUENCE [LARGE SCALE GENOMIC DNA]</scope>
    <source>
        <strain evidence="2">HannoverDv2000</strain>
    </source>
</reference>
<dbReference type="AlphaFoldDB" id="A0A0D8Y3G7"/>
<organism evidence="1 2">
    <name type="scientific">Dictyocaulus viviparus</name>
    <name type="common">Bovine lungworm</name>
    <dbReference type="NCBI Taxonomy" id="29172"/>
    <lineage>
        <taxon>Eukaryota</taxon>
        <taxon>Metazoa</taxon>
        <taxon>Ecdysozoa</taxon>
        <taxon>Nematoda</taxon>
        <taxon>Chromadorea</taxon>
        <taxon>Rhabditida</taxon>
        <taxon>Rhabditina</taxon>
        <taxon>Rhabditomorpha</taxon>
        <taxon>Strongyloidea</taxon>
        <taxon>Metastrongylidae</taxon>
        <taxon>Dictyocaulus</taxon>
    </lineage>
</organism>
<evidence type="ECO:0000313" key="1">
    <source>
        <dbReference type="EMBL" id="KJH51408.1"/>
    </source>
</evidence>
<dbReference type="OrthoDB" id="18193at2759"/>
<sequence length="61" mass="7265">MIKKIENHFYQLRYAAMDAYCLLLIYDVCCLWSQRIGVSIEEILSQQEPIHPLIVLKFSYI</sequence>
<dbReference type="STRING" id="29172.A0A0D8Y3G7"/>
<evidence type="ECO:0000313" key="2">
    <source>
        <dbReference type="Proteomes" id="UP000053766"/>
    </source>
</evidence>
<proteinExistence type="predicted"/>
<name>A0A0D8Y3G7_DICVI</name>
<protein>
    <submittedName>
        <fullName evidence="1">Uncharacterized protein</fullName>
    </submittedName>
</protein>
<keyword evidence="2" id="KW-1185">Reference proteome</keyword>
<reference evidence="1 2" key="1">
    <citation type="submission" date="2013-11" db="EMBL/GenBank/DDBJ databases">
        <title>Draft genome of the bovine lungworm Dictyocaulus viviparus.</title>
        <authorList>
            <person name="Mitreva M."/>
        </authorList>
    </citation>
    <scope>NUCLEOTIDE SEQUENCE [LARGE SCALE GENOMIC DNA]</scope>
    <source>
        <strain evidence="1 2">HannoverDv2000</strain>
    </source>
</reference>
<accession>A0A0D8Y3G7</accession>
<dbReference type="EMBL" id="KN716184">
    <property type="protein sequence ID" value="KJH51408.1"/>
    <property type="molecule type" value="Genomic_DNA"/>
</dbReference>
<dbReference type="Proteomes" id="UP000053766">
    <property type="component" value="Unassembled WGS sequence"/>
</dbReference>